<evidence type="ECO:0000256" key="6">
    <source>
        <dbReference type="ARBA" id="ARBA00022840"/>
    </source>
</evidence>
<evidence type="ECO:0000256" key="5">
    <source>
        <dbReference type="ARBA" id="ARBA00022777"/>
    </source>
</evidence>
<comment type="pathway">
    <text evidence="1 7">Cofactor biosynthesis; thiamine diphosphate biosynthesis; thiamine diphosphate from thiamine: step 1/1.</text>
</comment>
<proteinExistence type="inferred from homology"/>
<dbReference type="Pfam" id="PF04263">
    <property type="entry name" value="TPK_catalytic"/>
    <property type="match status" value="1"/>
</dbReference>
<dbReference type="SMART" id="SM00983">
    <property type="entry name" value="TPK_B1_binding"/>
    <property type="match status" value="1"/>
</dbReference>
<dbReference type="InterPro" id="IPR036371">
    <property type="entry name" value="TPK_B1-bd_sf"/>
</dbReference>
<dbReference type="Gene3D" id="2.60.120.320">
    <property type="entry name" value="Thiamin pyrophosphokinase, thiamin-binding domain"/>
    <property type="match status" value="1"/>
</dbReference>
<evidence type="ECO:0000313" key="10">
    <source>
        <dbReference type="Proteomes" id="UP001231518"/>
    </source>
</evidence>
<dbReference type="CDD" id="cd07995">
    <property type="entry name" value="TPK"/>
    <property type="match status" value="1"/>
</dbReference>
<keyword evidence="3 7" id="KW-0808">Transferase</keyword>
<dbReference type="Pfam" id="PF04265">
    <property type="entry name" value="TPK_B1_binding"/>
    <property type="match status" value="1"/>
</dbReference>
<evidence type="ECO:0000256" key="4">
    <source>
        <dbReference type="ARBA" id="ARBA00022741"/>
    </source>
</evidence>
<dbReference type="GO" id="GO:0016301">
    <property type="term" value="F:kinase activity"/>
    <property type="evidence" value="ECO:0007669"/>
    <property type="project" value="UniProtKB-UniRule"/>
</dbReference>
<dbReference type="EMBL" id="JARGEI010000008">
    <property type="protein sequence ID" value="KAJ8727441.1"/>
    <property type="molecule type" value="Genomic_DNA"/>
</dbReference>
<dbReference type="SUPFAM" id="SSF63999">
    <property type="entry name" value="Thiamin pyrophosphokinase, catalytic domain"/>
    <property type="match status" value="1"/>
</dbReference>
<dbReference type="InterPro" id="IPR007373">
    <property type="entry name" value="Thiamin_PyroPKinase_B1-bd"/>
</dbReference>
<keyword evidence="4 7" id="KW-0547">Nucleotide-binding</keyword>
<name>A0AAD7YTD9_MYTSE</name>
<evidence type="ECO:0000256" key="3">
    <source>
        <dbReference type="ARBA" id="ARBA00022679"/>
    </source>
</evidence>
<dbReference type="PIRSF" id="PIRSF031057">
    <property type="entry name" value="Thiamin_pyrophosphokinase"/>
    <property type="match status" value="1"/>
</dbReference>
<dbReference type="PANTHER" id="PTHR13622:SF8">
    <property type="entry name" value="THIAMIN PYROPHOSPHOKINASE 1"/>
    <property type="match status" value="1"/>
</dbReference>
<evidence type="ECO:0000256" key="2">
    <source>
        <dbReference type="ARBA" id="ARBA00006785"/>
    </source>
</evidence>
<comment type="catalytic activity">
    <reaction evidence="7">
        <text>thiamine + ATP = thiamine diphosphate + AMP + H(+)</text>
        <dbReference type="Rhea" id="RHEA:11576"/>
        <dbReference type="ChEBI" id="CHEBI:15378"/>
        <dbReference type="ChEBI" id="CHEBI:18385"/>
        <dbReference type="ChEBI" id="CHEBI:30616"/>
        <dbReference type="ChEBI" id="CHEBI:58937"/>
        <dbReference type="ChEBI" id="CHEBI:456215"/>
    </reaction>
</comment>
<dbReference type="GO" id="GO:0030975">
    <property type="term" value="F:thiamine binding"/>
    <property type="evidence" value="ECO:0007669"/>
    <property type="project" value="UniProtKB-UniRule"/>
</dbReference>
<sequence length="284" mass="32195">MVKMLCDPVCPPPNLSQHPCCTVKCWKWDVNQITMNNLVKYGILILNRPITQNSGFIKNLWNRATIRMTVDGGTRQWDKFISGLSNEMQTTIKDPDLISGDFDSITDEILEKYKAKGCKVIHTPDQDRTDFTKAIMELNTHRKQTGLELSHIIAVAQTSGRFDQIVGNIQTLFLVKEELLLDPNTNVFLISDDSITWLLMPGDHVIYIPEETRQHKRAWCSLVPVGETCKYCTTTGLKWNLDNQSLRFGGIVSTSNTFDGSEKVTVKCSHTLMWSMRLPTIAIS</sequence>
<dbReference type="SUPFAM" id="SSF63862">
    <property type="entry name" value="Thiamin pyrophosphokinase, substrate-binding domain"/>
    <property type="match status" value="1"/>
</dbReference>
<dbReference type="GO" id="GO:0004788">
    <property type="term" value="F:thiamine diphosphokinase activity"/>
    <property type="evidence" value="ECO:0007669"/>
    <property type="project" value="UniProtKB-UniRule"/>
</dbReference>
<dbReference type="PANTHER" id="PTHR13622">
    <property type="entry name" value="THIAMIN PYROPHOSPHOKINASE"/>
    <property type="match status" value="1"/>
</dbReference>
<evidence type="ECO:0000313" key="9">
    <source>
        <dbReference type="EMBL" id="KAJ8727441.1"/>
    </source>
</evidence>
<dbReference type="InterPro" id="IPR016966">
    <property type="entry name" value="Thiamin_pyrophosphokinase_euk"/>
</dbReference>
<comment type="caution">
    <text evidence="9">The sequence shown here is derived from an EMBL/GenBank/DDBJ whole genome shotgun (WGS) entry which is preliminary data.</text>
</comment>
<accession>A0AAD7YTD9</accession>
<evidence type="ECO:0000259" key="8">
    <source>
        <dbReference type="SMART" id="SM00983"/>
    </source>
</evidence>
<dbReference type="EC" id="2.7.6.2" evidence="7"/>
<dbReference type="NCBIfam" id="TIGR01378">
    <property type="entry name" value="thi_PPkinase"/>
    <property type="match status" value="1"/>
</dbReference>
<evidence type="ECO:0000256" key="1">
    <source>
        <dbReference type="ARBA" id="ARBA00005078"/>
    </source>
</evidence>
<keyword evidence="6 7" id="KW-0067">ATP-binding</keyword>
<dbReference type="InterPro" id="IPR007371">
    <property type="entry name" value="TPK_catalytic"/>
</dbReference>
<dbReference type="GO" id="GO:0005524">
    <property type="term" value="F:ATP binding"/>
    <property type="evidence" value="ECO:0007669"/>
    <property type="project" value="UniProtKB-UniRule"/>
</dbReference>
<evidence type="ECO:0000256" key="7">
    <source>
        <dbReference type="PIRNR" id="PIRNR031057"/>
    </source>
</evidence>
<dbReference type="AlphaFoldDB" id="A0AAD7YTD9"/>
<dbReference type="InterPro" id="IPR036759">
    <property type="entry name" value="TPK_catalytic_sf"/>
</dbReference>
<dbReference type="InterPro" id="IPR006282">
    <property type="entry name" value="Thi_PPkinase"/>
</dbReference>
<dbReference type="FunFam" id="3.40.50.10240:FF:000006">
    <property type="entry name" value="Thiamin pyrophosphokinase 1"/>
    <property type="match status" value="1"/>
</dbReference>
<gene>
    <name evidence="9" type="ORF">PYW07_001560</name>
</gene>
<dbReference type="Gene3D" id="3.40.50.10240">
    <property type="entry name" value="Thiamin pyrophosphokinase, catalytic domain"/>
    <property type="match status" value="1"/>
</dbReference>
<reference evidence="9" key="1">
    <citation type="submission" date="2023-03" db="EMBL/GenBank/DDBJ databases">
        <title>Chromosome-level genomes of two armyworms, Mythimna separata and Mythimna loreyi, provide insights into the biosynthesis and reception of sex pheromones.</title>
        <authorList>
            <person name="Zhao H."/>
        </authorList>
    </citation>
    <scope>NUCLEOTIDE SEQUENCE</scope>
    <source>
        <strain evidence="9">BeijingLab</strain>
        <tissue evidence="9">Pupa</tissue>
    </source>
</reference>
<dbReference type="GO" id="GO:0009229">
    <property type="term" value="P:thiamine diphosphate biosynthetic process"/>
    <property type="evidence" value="ECO:0007669"/>
    <property type="project" value="UniProtKB-UniRule"/>
</dbReference>
<dbReference type="FunFam" id="2.60.120.320:FF:000001">
    <property type="entry name" value="Thiamine pyrophosphokinase"/>
    <property type="match status" value="1"/>
</dbReference>
<keyword evidence="10" id="KW-1185">Reference proteome</keyword>
<keyword evidence="5 7" id="KW-0418">Kinase</keyword>
<protein>
    <recommendedName>
        <fullName evidence="7">Thiamine pyrophosphokinase</fullName>
        <ecNumber evidence="7">2.7.6.2</ecNumber>
    </recommendedName>
</protein>
<organism evidence="9 10">
    <name type="scientific">Mythimna separata</name>
    <name type="common">Oriental armyworm</name>
    <name type="synonym">Pseudaletia separata</name>
    <dbReference type="NCBI Taxonomy" id="271217"/>
    <lineage>
        <taxon>Eukaryota</taxon>
        <taxon>Metazoa</taxon>
        <taxon>Ecdysozoa</taxon>
        <taxon>Arthropoda</taxon>
        <taxon>Hexapoda</taxon>
        <taxon>Insecta</taxon>
        <taxon>Pterygota</taxon>
        <taxon>Neoptera</taxon>
        <taxon>Endopterygota</taxon>
        <taxon>Lepidoptera</taxon>
        <taxon>Glossata</taxon>
        <taxon>Ditrysia</taxon>
        <taxon>Noctuoidea</taxon>
        <taxon>Noctuidae</taxon>
        <taxon>Noctuinae</taxon>
        <taxon>Hadenini</taxon>
        <taxon>Mythimna</taxon>
    </lineage>
</organism>
<feature type="domain" description="Thiamin pyrophosphokinase thiamin-binding" evidence="8">
    <location>
        <begin position="202"/>
        <end position="273"/>
    </location>
</feature>
<dbReference type="Proteomes" id="UP001231518">
    <property type="component" value="Chromosome 11"/>
</dbReference>
<dbReference type="GO" id="GO:0006772">
    <property type="term" value="P:thiamine metabolic process"/>
    <property type="evidence" value="ECO:0007669"/>
    <property type="project" value="InterPro"/>
</dbReference>
<comment type="similarity">
    <text evidence="2 7">Belongs to the thiamine pyrophosphokinase family.</text>
</comment>